<dbReference type="Pfam" id="PF01609">
    <property type="entry name" value="DDE_Tnp_1"/>
    <property type="match status" value="1"/>
</dbReference>
<dbReference type="GO" id="GO:0003677">
    <property type="term" value="F:DNA binding"/>
    <property type="evidence" value="ECO:0007669"/>
    <property type="project" value="InterPro"/>
</dbReference>
<dbReference type="Proteomes" id="UP000199470">
    <property type="component" value="Unassembled WGS sequence"/>
</dbReference>
<evidence type="ECO:0000313" key="2">
    <source>
        <dbReference type="EMBL" id="SFM90541.1"/>
    </source>
</evidence>
<evidence type="ECO:0000313" key="3">
    <source>
        <dbReference type="Proteomes" id="UP000199470"/>
    </source>
</evidence>
<evidence type="ECO:0000259" key="1">
    <source>
        <dbReference type="Pfam" id="PF01609"/>
    </source>
</evidence>
<organism evidence="2 3">
    <name type="scientific">Rugamonas rubra</name>
    <dbReference type="NCBI Taxonomy" id="758825"/>
    <lineage>
        <taxon>Bacteria</taxon>
        <taxon>Pseudomonadati</taxon>
        <taxon>Pseudomonadota</taxon>
        <taxon>Betaproteobacteria</taxon>
        <taxon>Burkholderiales</taxon>
        <taxon>Oxalobacteraceae</taxon>
        <taxon>Telluria group</taxon>
        <taxon>Rugamonas</taxon>
    </lineage>
</organism>
<protein>
    <submittedName>
        <fullName evidence="2">Transposase DDE domain-containing protein</fullName>
    </submittedName>
</protein>
<dbReference type="PANTHER" id="PTHR34631">
    <property type="match status" value="1"/>
</dbReference>
<reference evidence="2 3" key="1">
    <citation type="submission" date="2016-10" db="EMBL/GenBank/DDBJ databases">
        <authorList>
            <person name="de Groot N.N."/>
        </authorList>
    </citation>
    <scope>NUCLEOTIDE SEQUENCE [LARGE SCALE GENOMIC DNA]</scope>
    <source>
        <strain evidence="2 3">ATCC 43154</strain>
    </source>
</reference>
<dbReference type="GO" id="GO:0004803">
    <property type="term" value="F:transposase activity"/>
    <property type="evidence" value="ECO:0007669"/>
    <property type="project" value="InterPro"/>
</dbReference>
<keyword evidence="3" id="KW-1185">Reference proteome</keyword>
<gene>
    <name evidence="2" type="ORF">SAMN02982985_05733</name>
</gene>
<dbReference type="NCBIfam" id="NF033579">
    <property type="entry name" value="transpos_IS5_2"/>
    <property type="match status" value="1"/>
</dbReference>
<accession>A0A1I4UNN1</accession>
<dbReference type="PANTHER" id="PTHR34631:SF3">
    <property type="entry name" value="ISSOD12 TRANSPOSASE TNPA_ISSOD12"/>
    <property type="match status" value="1"/>
</dbReference>
<proteinExistence type="predicted"/>
<dbReference type="EMBL" id="FOTW01000045">
    <property type="protein sequence ID" value="SFM90541.1"/>
    <property type="molecule type" value="Genomic_DNA"/>
</dbReference>
<dbReference type="AlphaFoldDB" id="A0A1I4UNN1"/>
<dbReference type="InterPro" id="IPR002559">
    <property type="entry name" value="Transposase_11"/>
</dbReference>
<name>A0A1I4UNN1_9BURK</name>
<dbReference type="STRING" id="758825.SAMN02982985_05733"/>
<dbReference type="GO" id="GO:0006313">
    <property type="term" value="P:DNA transposition"/>
    <property type="evidence" value="ECO:0007669"/>
    <property type="project" value="InterPro"/>
</dbReference>
<feature type="domain" description="Transposase IS4-like" evidence="1">
    <location>
        <begin position="2"/>
        <end position="179"/>
    </location>
</feature>
<dbReference type="InterPro" id="IPR053172">
    <property type="entry name" value="Tn903_transposase"/>
</dbReference>
<dbReference type="InterPro" id="IPR053520">
    <property type="entry name" value="Transposase_Tn903"/>
</dbReference>
<sequence>MVDSTGLKVFGEGEWKVRKHGYSKRHTWRKVHLAMDANTGQICAALMTHQDVGDAEVLPDLLDQIPAGTPIGVVGGDGAYDTRQCHAVIAAREATLSIPPRDGAAPWPQRTPGAAWRNDALDAIGSSNRREWKISSGYHRRSHAETLMYRLKMLTGRSLAARTISAQATEVAIRAGVLNRMAALARPQSVRIT</sequence>